<dbReference type="InterPro" id="IPR037136">
    <property type="entry name" value="RNA3'_phos_cyclase_dom_sf"/>
</dbReference>
<keyword evidence="8" id="KW-1185">Reference proteome</keyword>
<dbReference type="NCBIfam" id="TIGR03400">
    <property type="entry name" value="18S_RNA_Rcl1p"/>
    <property type="match status" value="1"/>
</dbReference>
<protein>
    <recommendedName>
        <fullName evidence="9">RNA 3'-terminal phosphate cyclase-like protein</fullName>
    </recommendedName>
</protein>
<dbReference type="PROSITE" id="PS01287">
    <property type="entry name" value="RTC"/>
    <property type="match status" value="1"/>
</dbReference>
<evidence type="ECO:0008006" key="9">
    <source>
        <dbReference type="Google" id="ProtNLM"/>
    </source>
</evidence>
<accession>A0ABD1FE43</accession>
<dbReference type="PIRSF" id="PIRSF005378">
    <property type="entry name" value="RNA3'_term_phos_cycl_euk"/>
    <property type="match status" value="1"/>
</dbReference>
<dbReference type="GO" id="GO:0005730">
    <property type="term" value="C:nucleolus"/>
    <property type="evidence" value="ECO:0007669"/>
    <property type="project" value="UniProtKB-SubCell"/>
</dbReference>
<evidence type="ECO:0000256" key="4">
    <source>
        <dbReference type="ARBA" id="ARBA00023242"/>
    </source>
</evidence>
<organism evidence="7 8">
    <name type="scientific">Hypothenemus hampei</name>
    <name type="common">Coffee berry borer</name>
    <dbReference type="NCBI Taxonomy" id="57062"/>
    <lineage>
        <taxon>Eukaryota</taxon>
        <taxon>Metazoa</taxon>
        <taxon>Ecdysozoa</taxon>
        <taxon>Arthropoda</taxon>
        <taxon>Hexapoda</taxon>
        <taxon>Insecta</taxon>
        <taxon>Pterygota</taxon>
        <taxon>Neoptera</taxon>
        <taxon>Endopterygota</taxon>
        <taxon>Coleoptera</taxon>
        <taxon>Polyphaga</taxon>
        <taxon>Cucujiformia</taxon>
        <taxon>Curculionidae</taxon>
        <taxon>Scolytinae</taxon>
        <taxon>Hypothenemus</taxon>
    </lineage>
</organism>
<dbReference type="Pfam" id="PF05189">
    <property type="entry name" value="RTC_insert"/>
    <property type="match status" value="1"/>
</dbReference>
<dbReference type="InterPro" id="IPR013791">
    <property type="entry name" value="RNA3'-term_phos_cycl_insert"/>
</dbReference>
<dbReference type="EMBL" id="JBDJPC010000001">
    <property type="protein sequence ID" value="KAL1516878.1"/>
    <property type="molecule type" value="Genomic_DNA"/>
</dbReference>
<dbReference type="PANTHER" id="PTHR11096:SF1">
    <property type="entry name" value="RNA 3'-TERMINAL PHOSPHATE CYCLASE-LIKE PROTEIN"/>
    <property type="match status" value="1"/>
</dbReference>
<dbReference type="Gene3D" id="3.65.10.20">
    <property type="entry name" value="RNA 3'-terminal phosphate cyclase domain"/>
    <property type="match status" value="1"/>
</dbReference>
<dbReference type="InterPro" id="IPR023797">
    <property type="entry name" value="RNA3'_phos_cyclase_dom"/>
</dbReference>
<dbReference type="Pfam" id="PF01137">
    <property type="entry name" value="RTC"/>
    <property type="match status" value="1"/>
</dbReference>
<sequence length="380" mass="41592">MSTGVKKGNTILYKGCNLLKQRLVLSVLSGKPIKITDIRTLDDEPGLREFEVSLIRLLDKITNGTVVELNETGTSFYFQPGLLFGGAIEHNCSVQRSIGYYLEALVMLAFFCKQPLNVTLTGVTSNKIDPSVDTIKTSLLQTLKKFIIDDEGLELKIKKRGMLPLGGGEVVFKCPVRTKLRPIQFLDGGMVKRVRGTAYALRVSPAMANRMVEKAKGVLLNFLPDVFISTDQCKGKQAGKSPGFGIHLYAETNQGVIYSSEQVSNDVSNNEEPSLPEDVGEAAAQRLLYEIYLGGVTNSSGQGLAILNMALGPKDVSKIVVGPLTDYSIGLLRNLREFFGVTFKVEHFQNEDDEREGIGSEKVLLTCVGIGYSNISKRTL</sequence>
<dbReference type="Gene3D" id="3.30.360.20">
    <property type="entry name" value="RNA 3'-terminal phosphate cyclase, insert domain"/>
    <property type="match status" value="1"/>
</dbReference>
<dbReference type="InterPro" id="IPR000228">
    <property type="entry name" value="RNA3'_term_phos_cyc"/>
</dbReference>
<evidence type="ECO:0000256" key="2">
    <source>
        <dbReference type="ARBA" id="ARBA00007089"/>
    </source>
</evidence>
<dbReference type="Proteomes" id="UP001566132">
    <property type="component" value="Unassembled WGS sequence"/>
</dbReference>
<dbReference type="FunFam" id="3.30.360.20:FF:000001">
    <property type="entry name" value="RNA terminal phosphate cyclase-like 1"/>
    <property type="match status" value="1"/>
</dbReference>
<dbReference type="SUPFAM" id="SSF55205">
    <property type="entry name" value="EPT/RTPC-like"/>
    <property type="match status" value="1"/>
</dbReference>
<dbReference type="InterPro" id="IPR016443">
    <property type="entry name" value="RNA3'_term_phos_cyc_type_2"/>
</dbReference>
<proteinExistence type="inferred from homology"/>
<feature type="domain" description="RNA 3'-terminal phosphate cyclase" evidence="5">
    <location>
        <begin position="12"/>
        <end position="345"/>
    </location>
</feature>
<dbReference type="GO" id="GO:0042254">
    <property type="term" value="P:ribosome biogenesis"/>
    <property type="evidence" value="ECO:0007669"/>
    <property type="project" value="UniProtKB-KW"/>
</dbReference>
<dbReference type="PANTHER" id="PTHR11096">
    <property type="entry name" value="RNA 3' TERMINAL PHOSPHATE CYCLASE"/>
    <property type="match status" value="1"/>
</dbReference>
<dbReference type="AlphaFoldDB" id="A0ABD1FE43"/>
<evidence type="ECO:0000313" key="8">
    <source>
        <dbReference type="Proteomes" id="UP001566132"/>
    </source>
</evidence>
<comment type="caution">
    <text evidence="7">The sequence shown here is derived from an EMBL/GenBank/DDBJ whole genome shotgun (WGS) entry which is preliminary data.</text>
</comment>
<name>A0ABD1FE43_HYPHA</name>
<evidence type="ECO:0000313" key="7">
    <source>
        <dbReference type="EMBL" id="KAL1516878.1"/>
    </source>
</evidence>
<reference evidence="7 8" key="1">
    <citation type="submission" date="2024-05" db="EMBL/GenBank/DDBJ databases">
        <title>Genetic variation in Jamaican populations of the coffee berry borer (Hypothenemus hampei).</title>
        <authorList>
            <person name="Errbii M."/>
            <person name="Myrie A."/>
        </authorList>
    </citation>
    <scope>NUCLEOTIDE SEQUENCE [LARGE SCALE GENOMIC DNA]</scope>
    <source>
        <strain evidence="7">JA-Hopewell-2020-01-JO</strain>
        <tissue evidence="7">Whole body</tissue>
    </source>
</reference>
<evidence type="ECO:0000259" key="6">
    <source>
        <dbReference type="Pfam" id="PF05189"/>
    </source>
</evidence>
<comment type="subcellular location">
    <subcellularLocation>
        <location evidence="1">Nucleus</location>
        <location evidence="1">Nucleolus</location>
    </subcellularLocation>
</comment>
<gene>
    <name evidence="7" type="ORF">ABEB36_000716</name>
</gene>
<feature type="domain" description="RNA 3'-terminal phosphate cyclase insert" evidence="6">
    <location>
        <begin position="187"/>
        <end position="291"/>
    </location>
</feature>
<dbReference type="CDD" id="cd00875">
    <property type="entry name" value="RNA_Cyclase_Class_I"/>
    <property type="match status" value="1"/>
</dbReference>
<keyword evidence="3" id="KW-0690">Ribosome biogenesis</keyword>
<dbReference type="InterPro" id="IPR036553">
    <property type="entry name" value="RPTC_insert"/>
</dbReference>
<dbReference type="InterPro" id="IPR013792">
    <property type="entry name" value="RNA3'P_cycl/enolpyr_Trfase_a/b"/>
</dbReference>
<keyword evidence="4" id="KW-0539">Nucleus</keyword>
<comment type="similarity">
    <text evidence="2">Belongs to the RNA 3'-terminal cyclase family. Type 2 subfamily.</text>
</comment>
<dbReference type="InterPro" id="IPR020719">
    <property type="entry name" value="RNA3'_term_phos_cycl-like_CS"/>
</dbReference>
<evidence type="ECO:0000259" key="5">
    <source>
        <dbReference type="Pfam" id="PF01137"/>
    </source>
</evidence>
<evidence type="ECO:0000256" key="1">
    <source>
        <dbReference type="ARBA" id="ARBA00004604"/>
    </source>
</evidence>
<evidence type="ECO:0000256" key="3">
    <source>
        <dbReference type="ARBA" id="ARBA00022517"/>
    </source>
</evidence>